<evidence type="ECO:0000256" key="1">
    <source>
        <dbReference type="SAM" id="SignalP"/>
    </source>
</evidence>
<accession>A0A2U2X0K9</accession>
<organism evidence="3 4">
    <name type="scientific">Brumimicrobium oceani</name>
    <dbReference type="NCBI Taxonomy" id="2100725"/>
    <lineage>
        <taxon>Bacteria</taxon>
        <taxon>Pseudomonadati</taxon>
        <taxon>Bacteroidota</taxon>
        <taxon>Flavobacteriia</taxon>
        <taxon>Flavobacteriales</taxon>
        <taxon>Crocinitomicaceae</taxon>
        <taxon>Brumimicrobium</taxon>
    </lineage>
</organism>
<feature type="chain" id="PRO_5015577040" description="Type IX secretion system protein PorV domain-containing protein" evidence="1">
    <location>
        <begin position="26"/>
        <end position="354"/>
    </location>
</feature>
<dbReference type="NCBIfam" id="NF033709">
    <property type="entry name" value="PorV_fam"/>
    <property type="match status" value="1"/>
</dbReference>
<dbReference type="AlphaFoldDB" id="A0A2U2X0K9"/>
<dbReference type="InterPro" id="IPR045741">
    <property type="entry name" value="PorV"/>
</dbReference>
<gene>
    <name evidence="3" type="ORF">DIT68_15435</name>
</gene>
<name>A0A2U2X0K9_9FLAO</name>
<reference evidence="3 4" key="2">
    <citation type="submission" date="2018-05" db="EMBL/GenBank/DDBJ databases">
        <authorList>
            <person name="Lanie J.A."/>
            <person name="Ng W.-L."/>
            <person name="Kazmierczak K.M."/>
            <person name="Andrzejewski T.M."/>
            <person name="Davidsen T.M."/>
            <person name="Wayne K.J."/>
            <person name="Tettelin H."/>
            <person name="Glass J.I."/>
            <person name="Rusch D."/>
            <person name="Podicherti R."/>
            <person name="Tsui H.-C.T."/>
            <person name="Winkler M.E."/>
        </authorList>
    </citation>
    <scope>NUCLEOTIDE SEQUENCE [LARGE SCALE GENOMIC DNA]</scope>
    <source>
        <strain evidence="3 4">C305</strain>
    </source>
</reference>
<evidence type="ECO:0000259" key="2">
    <source>
        <dbReference type="Pfam" id="PF19572"/>
    </source>
</evidence>
<feature type="signal peptide" evidence="1">
    <location>
        <begin position="1"/>
        <end position="25"/>
    </location>
</feature>
<dbReference type="EMBL" id="QFRJ01000019">
    <property type="protein sequence ID" value="PWH81326.1"/>
    <property type="molecule type" value="Genomic_DNA"/>
</dbReference>
<evidence type="ECO:0000313" key="3">
    <source>
        <dbReference type="EMBL" id="PWH81326.1"/>
    </source>
</evidence>
<keyword evidence="4" id="KW-1185">Reference proteome</keyword>
<keyword evidence="1" id="KW-0732">Signal</keyword>
<proteinExistence type="predicted"/>
<dbReference type="Proteomes" id="UP000245370">
    <property type="component" value="Unassembled WGS sequence"/>
</dbReference>
<dbReference type="Gene3D" id="2.40.160.60">
    <property type="entry name" value="Outer membrane protein transport protein (OMPP1/FadL/TodX)"/>
    <property type="match status" value="1"/>
</dbReference>
<dbReference type="Pfam" id="PF19572">
    <property type="entry name" value="PorV"/>
    <property type="match status" value="1"/>
</dbReference>
<evidence type="ECO:0000313" key="4">
    <source>
        <dbReference type="Proteomes" id="UP000245370"/>
    </source>
</evidence>
<comment type="caution">
    <text evidence="3">The sequence shown here is derived from an EMBL/GenBank/DDBJ whole genome shotgun (WGS) entry which is preliminary data.</text>
</comment>
<feature type="domain" description="Type IX secretion system protein PorV" evidence="2">
    <location>
        <begin position="30"/>
        <end position="262"/>
    </location>
</feature>
<protein>
    <recommendedName>
        <fullName evidence="2">Type IX secretion system protein PorV domain-containing protein</fullName>
    </recommendedName>
</protein>
<sequence>MNMLKKIINGSMIVGALAMSFPTLAGNEDRIGSAGASEMLVNPWARSTAFGTAGIASTDGLEAQFSNIAGLAFTDKTQIKFNYTNWLGDAGISLNSAGIAQRVGSQTVVALSIQAFGYGDIDITTVDLPEGGIGQFSPRKNIINIGFAREFSNSIYAGLNVKVMNENIANLKASGVAFDAGIRYVTGEQDQIKFGITLKNVGTPMKFEGDGLSKEIFYQDAGGVATMVQRSASFEMPSLLAMGFSYDFIFDETSKLTAAAAFHANSFTNDQFNIGLDYGMSFKKAAFNVRAGFVGEKAIFDREESTSSLTGLTAGVSVDALLGDKGIPLGFEYAMRTSNPFGIINTFGLTLSLK</sequence>
<reference evidence="3 4" key="1">
    <citation type="submission" date="2018-05" db="EMBL/GenBank/DDBJ databases">
        <title>Brumimicrobium oceani sp. nov., isolated from coastal sediment.</title>
        <authorList>
            <person name="Kou Y."/>
        </authorList>
    </citation>
    <scope>NUCLEOTIDE SEQUENCE [LARGE SCALE GENOMIC DNA]</scope>
    <source>
        <strain evidence="3 4">C305</strain>
    </source>
</reference>